<dbReference type="STRING" id="466.Lmac_2850"/>
<dbReference type="Pfam" id="PF00561">
    <property type="entry name" value="Abhydrolase_1"/>
    <property type="match status" value="1"/>
</dbReference>
<keyword evidence="5" id="KW-1185">Reference proteome</keyword>
<comment type="similarity">
    <text evidence="1">Belongs to the AB hydrolase superfamily.</text>
</comment>
<feature type="domain" description="AB hydrolase-1" evidence="3">
    <location>
        <begin position="28"/>
        <end position="271"/>
    </location>
</feature>
<comment type="caution">
    <text evidence="4">The sequence shown here is derived from an EMBL/GenBank/DDBJ whole genome shotgun (WGS) entry which is preliminary data.</text>
</comment>
<dbReference type="InterPro" id="IPR050266">
    <property type="entry name" value="AB_hydrolase_sf"/>
</dbReference>
<evidence type="ECO:0000313" key="5">
    <source>
        <dbReference type="Proteomes" id="UP000054908"/>
    </source>
</evidence>
<dbReference type="InterPro" id="IPR000073">
    <property type="entry name" value="AB_hydrolase_1"/>
</dbReference>
<dbReference type="PATRIC" id="fig|466.6.peg.3052"/>
<evidence type="ECO:0000313" key="4">
    <source>
        <dbReference type="EMBL" id="KTD23977.1"/>
    </source>
</evidence>
<dbReference type="Proteomes" id="UP000054908">
    <property type="component" value="Unassembled WGS sequence"/>
</dbReference>
<reference evidence="4 5" key="1">
    <citation type="submission" date="2015-11" db="EMBL/GenBank/DDBJ databases">
        <title>Genomic analysis of 38 Legionella species identifies large and diverse effector repertoires.</title>
        <authorList>
            <person name="Burstein D."/>
            <person name="Amaro F."/>
            <person name="Zusman T."/>
            <person name="Lifshitz Z."/>
            <person name="Cohen O."/>
            <person name="Gilbert J.A."/>
            <person name="Pupko T."/>
            <person name="Shuman H.A."/>
            <person name="Segal G."/>
        </authorList>
    </citation>
    <scope>NUCLEOTIDE SEQUENCE [LARGE SCALE GENOMIC DNA]</scope>
    <source>
        <strain evidence="4 5">PX-1-G2-E2</strain>
    </source>
</reference>
<gene>
    <name evidence="4" type="ORF">Lmac_2850</name>
</gene>
<accession>A0A0W0VVT4</accession>
<sequence length="285" mass="32109">MTQDMNASTLTIPGFVIAYKTWGEPYLPPLIAIHGWLDNANSFELLAPYLSKQFHVIAIDLPGHGHSSHLPEGCYYHFVDGIFYVLQIAKALGFDQYHLLGHSMGACLGSLVAGVVPDQILSLVLIEGLGPFSDLEEHCCAQLAKYAKLACEDAAHEVKAYPSLELAVHARAKHGFLAPKYIKIISQRGLQRRKETFYWRHDRRLLLATPLRLTENQILSCLNNIQAKSCLIWASHGFEFDKGQRRTREEAIKNLQIHYLEGGHHVHMEHPDTVAECLGQFYKTL</sequence>
<dbReference type="PANTHER" id="PTHR43798:SF14">
    <property type="entry name" value="SERINE HYDROLASE-LIKE PROTEIN DDB_G0286239"/>
    <property type="match status" value="1"/>
</dbReference>
<evidence type="ECO:0000256" key="1">
    <source>
        <dbReference type="ARBA" id="ARBA00008645"/>
    </source>
</evidence>
<evidence type="ECO:0000256" key="2">
    <source>
        <dbReference type="ARBA" id="ARBA00022801"/>
    </source>
</evidence>
<dbReference type="SUPFAM" id="SSF53474">
    <property type="entry name" value="alpha/beta-Hydrolases"/>
    <property type="match status" value="1"/>
</dbReference>
<dbReference type="GO" id="GO:0016787">
    <property type="term" value="F:hydrolase activity"/>
    <property type="evidence" value="ECO:0007669"/>
    <property type="project" value="UniProtKB-KW"/>
</dbReference>
<dbReference type="InterPro" id="IPR029058">
    <property type="entry name" value="AB_hydrolase_fold"/>
</dbReference>
<keyword evidence="2" id="KW-0378">Hydrolase</keyword>
<dbReference type="EMBL" id="LNYL01000051">
    <property type="protein sequence ID" value="KTD23977.1"/>
    <property type="molecule type" value="Genomic_DNA"/>
</dbReference>
<dbReference type="AlphaFoldDB" id="A0A0W0VVT4"/>
<dbReference type="PANTHER" id="PTHR43798">
    <property type="entry name" value="MONOACYLGLYCEROL LIPASE"/>
    <property type="match status" value="1"/>
</dbReference>
<dbReference type="Gene3D" id="3.40.50.1820">
    <property type="entry name" value="alpha/beta hydrolase"/>
    <property type="match status" value="1"/>
</dbReference>
<dbReference type="GO" id="GO:0016020">
    <property type="term" value="C:membrane"/>
    <property type="evidence" value="ECO:0007669"/>
    <property type="project" value="TreeGrafter"/>
</dbReference>
<proteinExistence type="inferred from homology"/>
<organism evidence="4 5">
    <name type="scientific">Legionella maceachernii</name>
    <dbReference type="NCBI Taxonomy" id="466"/>
    <lineage>
        <taxon>Bacteria</taxon>
        <taxon>Pseudomonadati</taxon>
        <taxon>Pseudomonadota</taxon>
        <taxon>Gammaproteobacteria</taxon>
        <taxon>Legionellales</taxon>
        <taxon>Legionellaceae</taxon>
        <taxon>Legionella</taxon>
    </lineage>
</organism>
<protein>
    <submittedName>
        <fullName evidence="4">Lipase A</fullName>
    </submittedName>
</protein>
<name>A0A0W0VVT4_9GAMM</name>
<dbReference type="PRINTS" id="PR00111">
    <property type="entry name" value="ABHYDROLASE"/>
</dbReference>
<evidence type="ECO:0000259" key="3">
    <source>
        <dbReference type="Pfam" id="PF00561"/>
    </source>
</evidence>